<reference evidence="1 2" key="1">
    <citation type="journal article" date="2005" name="Nature">
        <title>The map-based sequence of the rice genome.</title>
        <authorList>
            <consortium name="International rice genome sequencing project (IRGSP)"/>
            <person name="Matsumoto T."/>
            <person name="Wu J."/>
            <person name="Kanamori H."/>
            <person name="Katayose Y."/>
            <person name="Fujisawa M."/>
            <person name="Namiki N."/>
            <person name="Mizuno H."/>
            <person name="Yamamoto K."/>
            <person name="Antonio B.A."/>
            <person name="Baba T."/>
            <person name="Sakata K."/>
            <person name="Nagamura Y."/>
            <person name="Aoki H."/>
            <person name="Arikawa K."/>
            <person name="Arita K."/>
            <person name="Bito T."/>
            <person name="Chiden Y."/>
            <person name="Fujitsuka N."/>
            <person name="Fukunaka R."/>
            <person name="Hamada M."/>
            <person name="Harada C."/>
            <person name="Hayashi A."/>
            <person name="Hijishita S."/>
            <person name="Honda M."/>
            <person name="Hosokawa S."/>
            <person name="Ichikawa Y."/>
            <person name="Idonuma A."/>
            <person name="Iijima M."/>
            <person name="Ikeda M."/>
            <person name="Ikeno M."/>
            <person name="Ito K."/>
            <person name="Ito S."/>
            <person name="Ito T."/>
            <person name="Ito Y."/>
            <person name="Ito Y."/>
            <person name="Iwabuchi A."/>
            <person name="Kamiya K."/>
            <person name="Karasawa W."/>
            <person name="Kurita K."/>
            <person name="Katagiri S."/>
            <person name="Kikuta A."/>
            <person name="Kobayashi H."/>
            <person name="Kobayashi N."/>
            <person name="Machita K."/>
            <person name="Maehara T."/>
            <person name="Masukawa M."/>
            <person name="Mizubayashi T."/>
            <person name="Mukai Y."/>
            <person name="Nagasaki H."/>
            <person name="Nagata Y."/>
            <person name="Naito S."/>
            <person name="Nakashima M."/>
            <person name="Nakama Y."/>
            <person name="Nakamichi Y."/>
            <person name="Nakamura M."/>
            <person name="Meguro A."/>
            <person name="Negishi M."/>
            <person name="Ohta I."/>
            <person name="Ohta T."/>
            <person name="Okamoto M."/>
            <person name="Ono N."/>
            <person name="Saji S."/>
            <person name="Sakaguchi M."/>
            <person name="Sakai K."/>
            <person name="Shibata M."/>
            <person name="Shimokawa T."/>
            <person name="Song J."/>
            <person name="Takazaki Y."/>
            <person name="Terasawa K."/>
            <person name="Tsugane M."/>
            <person name="Tsuji K."/>
            <person name="Ueda S."/>
            <person name="Waki K."/>
            <person name="Yamagata H."/>
            <person name="Yamamoto M."/>
            <person name="Yamamoto S."/>
            <person name="Yamane H."/>
            <person name="Yoshiki S."/>
            <person name="Yoshihara R."/>
            <person name="Yukawa K."/>
            <person name="Zhong H."/>
            <person name="Yano M."/>
            <person name="Yuan Q."/>
            <person name="Ouyang S."/>
            <person name="Liu J."/>
            <person name="Jones K.M."/>
            <person name="Gansberger K."/>
            <person name="Moffat K."/>
            <person name="Hill J."/>
            <person name="Bera J."/>
            <person name="Fadrosh D."/>
            <person name="Jin S."/>
            <person name="Johri S."/>
            <person name="Kim M."/>
            <person name="Overton L."/>
            <person name="Reardon M."/>
            <person name="Tsitrin T."/>
            <person name="Vuong H."/>
            <person name="Weaver B."/>
            <person name="Ciecko A."/>
            <person name="Tallon L."/>
            <person name="Jackson J."/>
            <person name="Pai G."/>
            <person name="Aken S.V."/>
            <person name="Utterback T."/>
            <person name="Reidmuller S."/>
            <person name="Feldblyum T."/>
            <person name="Hsiao J."/>
            <person name="Zismann V."/>
            <person name="Iobst S."/>
            <person name="de Vazeille A.R."/>
            <person name="Buell C.R."/>
            <person name="Ying K."/>
            <person name="Li Y."/>
            <person name="Lu T."/>
            <person name="Huang Y."/>
            <person name="Zhao Q."/>
            <person name="Feng Q."/>
            <person name="Zhang L."/>
            <person name="Zhu J."/>
            <person name="Weng Q."/>
            <person name="Mu J."/>
            <person name="Lu Y."/>
            <person name="Fan D."/>
            <person name="Liu Y."/>
            <person name="Guan J."/>
            <person name="Zhang Y."/>
            <person name="Yu S."/>
            <person name="Liu X."/>
            <person name="Zhang Y."/>
            <person name="Hong G."/>
            <person name="Han B."/>
            <person name="Choisne N."/>
            <person name="Demange N."/>
            <person name="Orjeda G."/>
            <person name="Samain S."/>
            <person name="Cattolico L."/>
            <person name="Pelletier E."/>
            <person name="Couloux A."/>
            <person name="Segurens B."/>
            <person name="Wincker P."/>
            <person name="D'Hont A."/>
            <person name="Scarpelli C."/>
            <person name="Weissenbach J."/>
            <person name="Salanoubat M."/>
            <person name="Quetier F."/>
            <person name="Yu Y."/>
            <person name="Kim H.R."/>
            <person name="Rambo T."/>
            <person name="Currie J."/>
            <person name="Collura K."/>
            <person name="Luo M."/>
            <person name="Yang T."/>
            <person name="Ammiraju J.S.S."/>
            <person name="Engler F."/>
            <person name="Soderlund C."/>
            <person name="Wing R.A."/>
            <person name="Palmer L.E."/>
            <person name="de la Bastide M."/>
            <person name="Spiegel L."/>
            <person name="Nascimento L."/>
            <person name="Zutavern T."/>
            <person name="O'Shaughnessy A."/>
            <person name="Dike S."/>
            <person name="Dedhia N."/>
            <person name="Preston R."/>
            <person name="Balija V."/>
            <person name="McCombie W.R."/>
            <person name="Chow T."/>
            <person name="Chen H."/>
            <person name="Chung M."/>
            <person name="Chen C."/>
            <person name="Shaw J."/>
            <person name="Wu H."/>
            <person name="Hsiao K."/>
            <person name="Chao Y."/>
            <person name="Chu M."/>
            <person name="Cheng C."/>
            <person name="Hour A."/>
            <person name="Lee P."/>
            <person name="Lin S."/>
            <person name="Lin Y."/>
            <person name="Liou J."/>
            <person name="Liu S."/>
            <person name="Hsing Y."/>
            <person name="Raghuvanshi S."/>
            <person name="Mohanty A."/>
            <person name="Bharti A.K."/>
            <person name="Gaur A."/>
            <person name="Gupta V."/>
            <person name="Kumar D."/>
            <person name="Ravi V."/>
            <person name="Vij S."/>
            <person name="Kapur A."/>
            <person name="Khurana P."/>
            <person name="Khurana P."/>
            <person name="Khurana J.P."/>
            <person name="Tyagi A.K."/>
            <person name="Gaikwad K."/>
            <person name="Singh A."/>
            <person name="Dalal V."/>
            <person name="Srivastava S."/>
            <person name="Dixit A."/>
            <person name="Pal A.K."/>
            <person name="Ghazi I.A."/>
            <person name="Yadav M."/>
            <person name="Pandit A."/>
            <person name="Bhargava A."/>
            <person name="Sureshbabu K."/>
            <person name="Batra K."/>
            <person name="Sharma T.R."/>
            <person name="Mohapatra T."/>
            <person name="Singh N.K."/>
            <person name="Messing J."/>
            <person name="Nelson A.B."/>
            <person name="Fuks G."/>
            <person name="Kavchok S."/>
            <person name="Keizer G."/>
            <person name="Linton E."/>
            <person name="Llaca V."/>
            <person name="Song R."/>
            <person name="Tanyolac B."/>
            <person name="Young S."/>
            <person name="Ho-Il K."/>
            <person name="Hahn J.H."/>
            <person name="Sangsakoo G."/>
            <person name="Vanavichit A."/>
            <person name="de Mattos Luiz.A.T."/>
            <person name="Zimmer P.D."/>
            <person name="Malone G."/>
            <person name="Dellagostin O."/>
            <person name="de Oliveira A.C."/>
            <person name="Bevan M."/>
            <person name="Bancroft I."/>
            <person name="Minx P."/>
            <person name="Cordum H."/>
            <person name="Wilson R."/>
            <person name="Cheng Z."/>
            <person name="Jin W."/>
            <person name="Jiang J."/>
            <person name="Leong S.A."/>
            <person name="Iwama H."/>
            <person name="Gojobori T."/>
            <person name="Itoh T."/>
            <person name="Niimura Y."/>
            <person name="Fujii Y."/>
            <person name="Habara T."/>
            <person name="Sakai H."/>
            <person name="Sato Y."/>
            <person name="Wilson G."/>
            <person name="Kumar K."/>
            <person name="McCouch S."/>
            <person name="Juretic N."/>
            <person name="Hoen D."/>
            <person name="Wright S."/>
            <person name="Bruskiewich R."/>
            <person name="Bureau T."/>
            <person name="Miyao A."/>
            <person name="Hirochika H."/>
            <person name="Nishikawa T."/>
            <person name="Kadowaki K."/>
            <person name="Sugiura M."/>
            <person name="Burr B."/>
            <person name="Sasaki T."/>
        </authorList>
    </citation>
    <scope>NUCLEOTIDE SEQUENCE [LARGE SCALE GENOMIC DNA]</scope>
    <source>
        <strain evidence="2">cv. Nipponbare</strain>
    </source>
</reference>
<dbReference type="EMBL" id="AP008208">
    <property type="protein sequence ID" value="BAH91882.1"/>
    <property type="molecule type" value="Genomic_DNA"/>
</dbReference>
<accession>A0A0N7KG41</accession>
<proteinExistence type="predicted"/>
<evidence type="ECO:0000313" key="2">
    <source>
        <dbReference type="Proteomes" id="UP000000763"/>
    </source>
</evidence>
<name>A0A0N7KG41_ORYSJ</name>
<evidence type="ECO:0000313" key="1">
    <source>
        <dbReference type="EMBL" id="BAH91882.1"/>
    </source>
</evidence>
<dbReference type="Gramene" id="Os02t0752701-01">
    <property type="protein sequence ID" value="Os02t0752701-01"/>
    <property type="gene ID" value="Os02g0752701"/>
</dbReference>
<dbReference type="AlphaFoldDB" id="A0A0N7KG41"/>
<reference evidence="2" key="2">
    <citation type="journal article" date="2008" name="Nucleic Acids Res.">
        <title>The rice annotation project database (RAP-DB): 2008 update.</title>
        <authorList>
            <consortium name="The rice annotation project (RAP)"/>
        </authorList>
    </citation>
    <scope>GENOME REANNOTATION</scope>
    <source>
        <strain evidence="2">cv. Nipponbare</strain>
    </source>
</reference>
<gene>
    <name evidence="1" type="ordered locus">Os02g0752701</name>
</gene>
<dbReference type="KEGG" id="dosa:Os02g0752701"/>
<sequence length="109" mass="12218">MIFFRSLNLTVDWDGMGCGFGVLGVGLRRLSEEEEASHHGLYIAPLWPCKQRNATEGKHLSSSLFIANLSLQNIQKENKRVFFLKCELLVQISCSFRPCRQATAGSTRG</sequence>
<dbReference type="Proteomes" id="UP000000763">
    <property type="component" value="Chromosome 2"/>
</dbReference>
<organism evidence="1 2">
    <name type="scientific">Oryza sativa subsp. japonica</name>
    <name type="common">Rice</name>
    <dbReference type="NCBI Taxonomy" id="39947"/>
    <lineage>
        <taxon>Eukaryota</taxon>
        <taxon>Viridiplantae</taxon>
        <taxon>Streptophyta</taxon>
        <taxon>Embryophyta</taxon>
        <taxon>Tracheophyta</taxon>
        <taxon>Spermatophyta</taxon>
        <taxon>Magnoliopsida</taxon>
        <taxon>Liliopsida</taxon>
        <taxon>Poales</taxon>
        <taxon>Poaceae</taxon>
        <taxon>BOP clade</taxon>
        <taxon>Oryzoideae</taxon>
        <taxon>Oryzeae</taxon>
        <taxon>Oryzinae</taxon>
        <taxon>Oryza</taxon>
        <taxon>Oryza sativa</taxon>
    </lineage>
</organism>
<protein>
    <submittedName>
        <fullName evidence="1">Os02g0752701 protein</fullName>
    </submittedName>
</protein>